<dbReference type="PRINTS" id="PR00039">
    <property type="entry name" value="HTHLYSR"/>
</dbReference>
<protein>
    <submittedName>
        <fullName evidence="6">DNA-binding transcriptional LysR family regulator</fullName>
    </submittedName>
</protein>
<proteinExistence type="inferred from homology"/>
<evidence type="ECO:0000313" key="7">
    <source>
        <dbReference type="Proteomes" id="UP000295399"/>
    </source>
</evidence>
<dbReference type="GO" id="GO:0043565">
    <property type="term" value="F:sequence-specific DNA binding"/>
    <property type="evidence" value="ECO:0007669"/>
    <property type="project" value="TreeGrafter"/>
</dbReference>
<evidence type="ECO:0000256" key="3">
    <source>
        <dbReference type="ARBA" id="ARBA00023125"/>
    </source>
</evidence>
<dbReference type="SUPFAM" id="SSF53850">
    <property type="entry name" value="Periplasmic binding protein-like II"/>
    <property type="match status" value="1"/>
</dbReference>
<dbReference type="InterPro" id="IPR036388">
    <property type="entry name" value="WH-like_DNA-bd_sf"/>
</dbReference>
<dbReference type="InterPro" id="IPR000847">
    <property type="entry name" value="LysR_HTH_N"/>
</dbReference>
<dbReference type="InterPro" id="IPR058163">
    <property type="entry name" value="LysR-type_TF_proteobact-type"/>
</dbReference>
<accession>A0A4R2PEC1</accession>
<dbReference type="SUPFAM" id="SSF46785">
    <property type="entry name" value="Winged helix' DNA-binding domain"/>
    <property type="match status" value="1"/>
</dbReference>
<dbReference type="PANTHER" id="PTHR30537">
    <property type="entry name" value="HTH-TYPE TRANSCRIPTIONAL REGULATOR"/>
    <property type="match status" value="1"/>
</dbReference>
<keyword evidence="7" id="KW-1185">Reference proteome</keyword>
<comment type="caution">
    <text evidence="6">The sequence shown here is derived from an EMBL/GenBank/DDBJ whole genome shotgun (WGS) entry which is preliminary data.</text>
</comment>
<dbReference type="Proteomes" id="UP000295399">
    <property type="component" value="Unassembled WGS sequence"/>
</dbReference>
<evidence type="ECO:0000256" key="2">
    <source>
        <dbReference type="ARBA" id="ARBA00023015"/>
    </source>
</evidence>
<dbReference type="GO" id="GO:0006351">
    <property type="term" value="P:DNA-templated transcription"/>
    <property type="evidence" value="ECO:0007669"/>
    <property type="project" value="TreeGrafter"/>
</dbReference>
<dbReference type="Pfam" id="PF00126">
    <property type="entry name" value="HTH_1"/>
    <property type="match status" value="1"/>
</dbReference>
<dbReference type="CDD" id="cd08422">
    <property type="entry name" value="PBP2_CrgA_like"/>
    <property type="match status" value="1"/>
</dbReference>
<evidence type="ECO:0000313" key="6">
    <source>
        <dbReference type="EMBL" id="TCP33477.1"/>
    </source>
</evidence>
<name>A0A4R2PEC1_RHOSA</name>
<evidence type="ECO:0000256" key="1">
    <source>
        <dbReference type="ARBA" id="ARBA00009437"/>
    </source>
</evidence>
<dbReference type="AlphaFoldDB" id="A0A4R2PEC1"/>
<dbReference type="GO" id="GO:0003700">
    <property type="term" value="F:DNA-binding transcription factor activity"/>
    <property type="evidence" value="ECO:0007669"/>
    <property type="project" value="InterPro"/>
</dbReference>
<dbReference type="PROSITE" id="PS50931">
    <property type="entry name" value="HTH_LYSR"/>
    <property type="match status" value="1"/>
</dbReference>
<dbReference type="Gene3D" id="1.10.10.10">
    <property type="entry name" value="Winged helix-like DNA-binding domain superfamily/Winged helix DNA-binding domain"/>
    <property type="match status" value="1"/>
</dbReference>
<dbReference type="InterPro" id="IPR005119">
    <property type="entry name" value="LysR_subst-bd"/>
</dbReference>
<dbReference type="FunFam" id="1.10.10.10:FF:000001">
    <property type="entry name" value="LysR family transcriptional regulator"/>
    <property type="match status" value="1"/>
</dbReference>
<organism evidence="6 7">
    <name type="scientific">Rhodothalassium salexigens DSM 2132</name>
    <dbReference type="NCBI Taxonomy" id="1188247"/>
    <lineage>
        <taxon>Bacteria</taxon>
        <taxon>Pseudomonadati</taxon>
        <taxon>Pseudomonadota</taxon>
        <taxon>Alphaproteobacteria</taxon>
        <taxon>Rhodothalassiales</taxon>
        <taxon>Rhodothalassiaceae</taxon>
        <taxon>Rhodothalassium</taxon>
    </lineage>
</organism>
<dbReference type="InterPro" id="IPR036390">
    <property type="entry name" value="WH_DNA-bd_sf"/>
</dbReference>
<dbReference type="RefSeq" id="WP_165878830.1">
    <property type="nucleotide sequence ID" value="NZ_JACIGF010000007.1"/>
</dbReference>
<evidence type="ECO:0000259" key="5">
    <source>
        <dbReference type="PROSITE" id="PS50931"/>
    </source>
</evidence>
<keyword evidence="2" id="KW-0805">Transcription regulation</keyword>
<dbReference type="InParanoid" id="A0A4R2PEC1"/>
<evidence type="ECO:0000256" key="4">
    <source>
        <dbReference type="ARBA" id="ARBA00023163"/>
    </source>
</evidence>
<comment type="similarity">
    <text evidence="1">Belongs to the LysR transcriptional regulatory family.</text>
</comment>
<sequence length="299" mass="33046">MFDWGDLKQFLAVAETGSLSAAAKELGQSQPTVGRRIDALESRLGAQLFVRTASGVTLTDLGRTALAYARRVRDEAAAIERAAENQDTALEGTVRVSTIEGIAAQWMTPELGAFRRLYPDIDLELIAEDTAADLANRHADIAIRLFRPVEPSLITRRLATIHYGFYAHKAFLDRHGRPRTVAELSRYDFVGWDEAPGTRAKQESLRENAHVTAQPVFRTNSPGTMVAAVDAGIGVGRLPVSMAEGHDRLERLFPDLVAAELDVWLVAHAELRANARIRALWDFIIARTETYRRTRAGFG</sequence>
<gene>
    <name evidence="6" type="ORF">EV659_10787</name>
</gene>
<dbReference type="Gene3D" id="3.40.190.290">
    <property type="match status" value="1"/>
</dbReference>
<keyword evidence="4" id="KW-0804">Transcription</keyword>
<dbReference type="PANTHER" id="PTHR30537:SF3">
    <property type="entry name" value="TRANSCRIPTIONAL REGULATORY PROTEIN"/>
    <property type="match status" value="1"/>
</dbReference>
<dbReference type="Pfam" id="PF03466">
    <property type="entry name" value="LysR_substrate"/>
    <property type="match status" value="1"/>
</dbReference>
<keyword evidence="3 6" id="KW-0238">DNA-binding</keyword>
<reference evidence="6 7" key="1">
    <citation type="submission" date="2019-03" db="EMBL/GenBank/DDBJ databases">
        <title>Genomic Encyclopedia of Type Strains, Phase IV (KMG-IV): sequencing the most valuable type-strain genomes for metagenomic binning, comparative biology and taxonomic classification.</title>
        <authorList>
            <person name="Goeker M."/>
        </authorList>
    </citation>
    <scope>NUCLEOTIDE SEQUENCE [LARGE SCALE GENOMIC DNA]</scope>
    <source>
        <strain evidence="6 7">DSM 2132</strain>
    </source>
</reference>
<feature type="domain" description="HTH lysR-type" evidence="5">
    <location>
        <begin position="2"/>
        <end position="59"/>
    </location>
</feature>
<dbReference type="EMBL" id="SLXO01000007">
    <property type="protein sequence ID" value="TCP33477.1"/>
    <property type="molecule type" value="Genomic_DNA"/>
</dbReference>